<evidence type="ECO:0000259" key="2">
    <source>
        <dbReference type="Pfam" id="PF20294"/>
    </source>
</evidence>
<name>A0AAE8C3L9_9CAUD</name>
<reference evidence="3 4" key="1">
    <citation type="submission" date="2021-06" db="EMBL/GenBank/DDBJ databases">
        <title>Complete genome sequence of Erwinia phage pEa_SNUABM_35.</title>
        <authorList>
            <person name="Kim S.G."/>
            <person name="Park S.C."/>
        </authorList>
    </citation>
    <scope>NUCLEOTIDE SEQUENCE [LARGE SCALE GENOMIC DNA]</scope>
</reference>
<sequence>MAGSLVISDYPYYRYLGPDVAISNGVHLHTREVVGLLKVSNDLYYIAHPKYDMAYEISGDDGDKVVAQSRPFTAKPDALFKPDFDFTPYEEKKKIATAPKPKPVPVKAKPEPEQPAPPPEPEDAGTPAPDGNDTPESLRARARRLQDMPMFGDKKALVYANATYPGGTPNNYAVQKIPKCGNVHLEVLGADDLLIGGRRIHLEGVSPPDYVLKDIQENVMPGIGLNVPLPFKRLYVGIVKQGNDVGGSHIMTYTVSGFLYGVISMSPRQLVDLFGGYNSRSFGHAMTHELAHFVDHTMIRNVDRMKFEQAIRGKKIHPDSLDARTMKSVPTEHFATLAELMVWGDSMRNVYSLNGVEVVNKYFENRYIPQADIDSRKV</sequence>
<feature type="region of interest" description="Disordered" evidence="1">
    <location>
        <begin position="94"/>
        <end position="136"/>
    </location>
</feature>
<evidence type="ECO:0000256" key="1">
    <source>
        <dbReference type="SAM" id="MobiDB-lite"/>
    </source>
</evidence>
<protein>
    <recommendedName>
        <fullName evidence="2">KTSC and Metallopeptidase-like N-terminal fusion domain-containing protein</fullName>
    </recommendedName>
</protein>
<feature type="domain" description="KTSC and Metallopeptidase-like N-terminal fusion" evidence="2">
    <location>
        <begin position="10"/>
        <end position="69"/>
    </location>
</feature>
<evidence type="ECO:0000313" key="4">
    <source>
        <dbReference type="Proteomes" id="UP000827806"/>
    </source>
</evidence>
<keyword evidence="4" id="KW-1185">Reference proteome</keyword>
<proteinExistence type="predicted"/>
<organism evidence="3 4">
    <name type="scientific">Erwinia phage pEa_SNUABM_35</name>
    <dbReference type="NCBI Taxonomy" id="2869557"/>
    <lineage>
        <taxon>Viruses</taxon>
        <taxon>Duplodnaviria</taxon>
        <taxon>Heunggongvirae</taxon>
        <taxon>Uroviricota</taxon>
        <taxon>Caudoviricetes</taxon>
        <taxon>Alexandravirus</taxon>
        <taxon>Alexandravirus SNUABM35</taxon>
    </lineage>
</organism>
<dbReference type="Proteomes" id="UP000827806">
    <property type="component" value="Segment"/>
</dbReference>
<dbReference type="EMBL" id="MZ443788">
    <property type="protein sequence ID" value="QZE60056.1"/>
    <property type="molecule type" value="Genomic_DNA"/>
</dbReference>
<evidence type="ECO:0000313" key="3">
    <source>
        <dbReference type="EMBL" id="QZE60056.1"/>
    </source>
</evidence>
<dbReference type="Pfam" id="PF20294">
    <property type="entry name" value="KMPT-N"/>
    <property type="match status" value="2"/>
</dbReference>
<dbReference type="InterPro" id="IPR046899">
    <property type="entry name" value="KMPT_N"/>
</dbReference>
<accession>A0AAE8C3L9</accession>
<gene>
    <name evidence="3" type="ORF">pEaSNUABM35_00139</name>
</gene>
<feature type="domain" description="KTSC and Metallopeptidase-like N-terminal fusion" evidence="2">
    <location>
        <begin position="210"/>
        <end position="273"/>
    </location>
</feature>